<evidence type="ECO:0000256" key="1">
    <source>
        <dbReference type="ARBA" id="ARBA00004141"/>
    </source>
</evidence>
<comment type="caution">
    <text evidence="8">The sequence shown here is derived from an EMBL/GenBank/DDBJ whole genome shotgun (WGS) entry which is preliminary data.</text>
</comment>
<evidence type="ECO:0000256" key="5">
    <source>
        <dbReference type="SAM" id="Coils"/>
    </source>
</evidence>
<name>A0A4S8R454_9HELO</name>
<dbReference type="PANTHER" id="PTHR47685:SF1">
    <property type="entry name" value="MAGNESIUM TRANSPORT PROTEIN CORA"/>
    <property type="match status" value="1"/>
</dbReference>
<dbReference type="Gene3D" id="1.20.58.340">
    <property type="entry name" value="Magnesium transport protein CorA, transmembrane region"/>
    <property type="match status" value="1"/>
</dbReference>
<feature type="transmembrane region" description="Helical" evidence="7">
    <location>
        <begin position="821"/>
        <end position="843"/>
    </location>
</feature>
<gene>
    <name evidence="8" type="ORF">BGAL_0096g00080</name>
</gene>
<evidence type="ECO:0000256" key="6">
    <source>
        <dbReference type="SAM" id="MobiDB-lite"/>
    </source>
</evidence>
<keyword evidence="4 7" id="KW-0472">Membrane</keyword>
<evidence type="ECO:0000313" key="8">
    <source>
        <dbReference type="EMBL" id="THV51861.1"/>
    </source>
</evidence>
<protein>
    <submittedName>
        <fullName evidence="8">Uncharacterized protein</fullName>
    </submittedName>
</protein>
<dbReference type="InterPro" id="IPR045863">
    <property type="entry name" value="CorA_TM1_TM2"/>
</dbReference>
<keyword evidence="2 7" id="KW-0812">Transmembrane</keyword>
<reference evidence="8 9" key="1">
    <citation type="submission" date="2017-12" db="EMBL/GenBank/DDBJ databases">
        <title>Comparative genomics of Botrytis spp.</title>
        <authorList>
            <person name="Valero-Jimenez C.A."/>
            <person name="Tapia P."/>
            <person name="Veloso J."/>
            <person name="Silva-Moreno E."/>
            <person name="Staats M."/>
            <person name="Valdes J.H."/>
            <person name="Van Kan J.A.L."/>
        </authorList>
    </citation>
    <scope>NUCLEOTIDE SEQUENCE [LARGE SCALE GENOMIC DNA]</scope>
    <source>
        <strain evidence="8 9">MUCL435</strain>
    </source>
</reference>
<feature type="transmembrane region" description="Helical" evidence="7">
    <location>
        <begin position="864"/>
        <end position="881"/>
    </location>
</feature>
<dbReference type="InterPro" id="IPR002523">
    <property type="entry name" value="MgTranspt_CorA/ZnTranspt_ZntB"/>
</dbReference>
<organism evidence="8 9">
    <name type="scientific">Botrytis galanthina</name>
    <dbReference type="NCBI Taxonomy" id="278940"/>
    <lineage>
        <taxon>Eukaryota</taxon>
        <taxon>Fungi</taxon>
        <taxon>Dikarya</taxon>
        <taxon>Ascomycota</taxon>
        <taxon>Pezizomycotina</taxon>
        <taxon>Leotiomycetes</taxon>
        <taxon>Helotiales</taxon>
        <taxon>Sclerotiniaceae</taxon>
        <taxon>Botrytis</taxon>
    </lineage>
</organism>
<dbReference type="OrthoDB" id="341259at2759"/>
<dbReference type="EMBL" id="PQXL01000096">
    <property type="protein sequence ID" value="THV51861.1"/>
    <property type="molecule type" value="Genomic_DNA"/>
</dbReference>
<keyword evidence="3 7" id="KW-1133">Transmembrane helix</keyword>
<evidence type="ECO:0000256" key="4">
    <source>
        <dbReference type="ARBA" id="ARBA00023136"/>
    </source>
</evidence>
<evidence type="ECO:0000256" key="2">
    <source>
        <dbReference type="ARBA" id="ARBA00022692"/>
    </source>
</evidence>
<evidence type="ECO:0000313" key="9">
    <source>
        <dbReference type="Proteomes" id="UP000308671"/>
    </source>
</evidence>
<keyword evidence="5" id="KW-0175">Coiled coil</keyword>
<dbReference type="GO" id="GO:0016020">
    <property type="term" value="C:membrane"/>
    <property type="evidence" value="ECO:0007669"/>
    <property type="project" value="UniProtKB-SubCell"/>
</dbReference>
<accession>A0A4S8R454</accession>
<comment type="subcellular location">
    <subcellularLocation>
        <location evidence="1">Membrane</location>
        <topology evidence="1">Multi-pass membrane protein</topology>
    </subcellularLocation>
</comment>
<evidence type="ECO:0000256" key="7">
    <source>
        <dbReference type="SAM" id="Phobius"/>
    </source>
</evidence>
<dbReference type="Proteomes" id="UP000308671">
    <property type="component" value="Unassembled WGS sequence"/>
</dbReference>
<feature type="compositionally biased region" description="Basic and acidic residues" evidence="6">
    <location>
        <begin position="953"/>
        <end position="970"/>
    </location>
</feature>
<sequence>MAGLNPANTGGANGTTALIDDFYDDSTPKRLIDNNDFVSLYLRSRYDRRGDIESGQLHDFEAGLPEGFREKLPEHYWHKIKRELDRIAELRALFVGKQRNLPDIVELRKRKIAWKENAINSRLANSNLNQTCIDELKKEQAKLEREYEAFKNEPTKATRVAKDLETNGQKIRRAENKKRILKEVEKWKSPGDLIAEVGQDVPDDSGYGFSVSKITLEKRQSDGIPKTTSYDQYGIEKYSISEVLESNGVHDPWARENTDSIRYFHFPANNMKWIEEAIQKHYNENKDHHPQTSKVLSRELWTGQQHGAPNDPLHARHMRSHCKCIPRDPEVDTILAEHHHTSRKRSNNNIVLFMPYLHWETDRKRAHMANIAKKLTSEHQEKQTRYHIRNKNMLANLVKDNTKKFGFLHKAEYKTLTSNSDGPAPSVEPKQTIGFRHFFRANAKSSADEDITGKVTNPWGLYLLQAAKVYEAMDLEPDIKLIHSHLHEQPPFHPRRTLDQSYYFKLENTESRDRDQVVYRGTKERRKIHGSTRVVMVDQLWMYILDEHTIITSFPKRLGRNKPDSSGVHRCIRDRLEKIRPGQINSVYDLALLIMKECSMVFFDRTKPTDERPEVLDIFADAIGYVSEMKTTAFKLFWRHLEQLSGQRLKIDPEKARLYLNINPEGVLLREAHDIIEELKMMSRINMQQLQVTQLFSKALETINGQVEPMQEMTSLLSLMLKELQRENSSDANSITNGLPAEDSLTKVNKVMIKHTIDRSFDLVDTISNHHSELHQLEDSAREIAEQLRDLLTLKQQQASIIEATASLDRADESVHQGRSIMIFTVITIIFLPLSFMSSVFGMNAVEFTGSSNSVMSIREQFEFMFPISIALTLFFLYLALKAPSPKLIRLPFFLFFPIVISRALWYGFRDKPKKWEGLFLYLHVGSAKEKLGEDYREMVNDAYQWWSTSKAKDTTKSHPKNSDNKKQAANDESYEEFYLDGDKVKDSAPVIGENIV</sequence>
<feature type="transmembrane region" description="Helical" evidence="7">
    <location>
        <begin position="887"/>
        <end position="906"/>
    </location>
</feature>
<dbReference type="SUPFAM" id="SSF144083">
    <property type="entry name" value="Magnesium transport protein CorA, transmembrane region"/>
    <property type="match status" value="1"/>
</dbReference>
<dbReference type="GO" id="GO:0046873">
    <property type="term" value="F:metal ion transmembrane transporter activity"/>
    <property type="evidence" value="ECO:0007669"/>
    <property type="project" value="InterPro"/>
</dbReference>
<dbReference type="InterPro" id="IPR050829">
    <property type="entry name" value="CorA_MIT"/>
</dbReference>
<proteinExistence type="predicted"/>
<keyword evidence="9" id="KW-1185">Reference proteome</keyword>
<dbReference type="Pfam" id="PF01544">
    <property type="entry name" value="CorA"/>
    <property type="match status" value="1"/>
</dbReference>
<feature type="region of interest" description="Disordered" evidence="6">
    <location>
        <begin position="953"/>
        <end position="973"/>
    </location>
</feature>
<dbReference type="PANTHER" id="PTHR47685">
    <property type="entry name" value="MAGNESIUM TRANSPORT PROTEIN CORA"/>
    <property type="match status" value="1"/>
</dbReference>
<dbReference type="AlphaFoldDB" id="A0A4S8R454"/>
<evidence type="ECO:0000256" key="3">
    <source>
        <dbReference type="ARBA" id="ARBA00022989"/>
    </source>
</evidence>
<feature type="coiled-coil region" evidence="5">
    <location>
        <begin position="767"/>
        <end position="797"/>
    </location>
</feature>